<keyword evidence="3" id="KW-1185">Reference proteome</keyword>
<comment type="caution">
    <text evidence="2">The sequence shown here is derived from an EMBL/GenBank/DDBJ whole genome shotgun (WGS) entry which is preliminary data.</text>
</comment>
<organism evidence="2 3">
    <name type="scientific">Ureibacillus chungkukjangi</name>
    <dbReference type="NCBI Taxonomy" id="1202712"/>
    <lineage>
        <taxon>Bacteria</taxon>
        <taxon>Bacillati</taxon>
        <taxon>Bacillota</taxon>
        <taxon>Bacilli</taxon>
        <taxon>Bacillales</taxon>
        <taxon>Caryophanaceae</taxon>
        <taxon>Ureibacillus</taxon>
    </lineage>
</organism>
<gene>
    <name evidence="2" type="ORF">BJ095_12935</name>
</gene>
<evidence type="ECO:0000256" key="1">
    <source>
        <dbReference type="SAM" id="Phobius"/>
    </source>
</evidence>
<accession>A0A318TKP4</accession>
<name>A0A318TKP4_9BACL</name>
<keyword evidence="1" id="KW-1133">Transmembrane helix</keyword>
<protein>
    <submittedName>
        <fullName evidence="2">Uncharacterized protein</fullName>
    </submittedName>
</protein>
<evidence type="ECO:0000313" key="3">
    <source>
        <dbReference type="Proteomes" id="UP000247416"/>
    </source>
</evidence>
<dbReference type="Proteomes" id="UP000247416">
    <property type="component" value="Unassembled WGS sequence"/>
</dbReference>
<sequence>MFDQLAIGILQGLVILTSVVVVIGIPLADTLLRKK</sequence>
<feature type="transmembrane region" description="Helical" evidence="1">
    <location>
        <begin position="6"/>
        <end position="28"/>
    </location>
</feature>
<proteinExistence type="predicted"/>
<evidence type="ECO:0000313" key="2">
    <source>
        <dbReference type="EMBL" id="PYF03698.1"/>
    </source>
</evidence>
<keyword evidence="1" id="KW-0472">Membrane</keyword>
<keyword evidence="1" id="KW-0812">Transmembrane</keyword>
<reference evidence="2 3" key="1">
    <citation type="submission" date="2018-06" db="EMBL/GenBank/DDBJ databases">
        <title>Genomic Encyclopedia of Archaeal and Bacterial Type Strains, Phase II (KMG-II): from individual species to whole genera.</title>
        <authorList>
            <person name="Goeker M."/>
        </authorList>
    </citation>
    <scope>NUCLEOTIDE SEQUENCE [LARGE SCALE GENOMIC DNA]</scope>
    <source>
        <strain evidence="2 3">KACC 16626</strain>
    </source>
</reference>
<dbReference type="AlphaFoldDB" id="A0A318TKP4"/>
<dbReference type="EMBL" id="QJTJ01000029">
    <property type="protein sequence ID" value="PYF03698.1"/>
    <property type="molecule type" value="Genomic_DNA"/>
</dbReference>